<comment type="catalytic activity">
    <reaction evidence="2">
        <text>2 GTP = 3',3'-c-di-GMP + 2 diphosphate</text>
        <dbReference type="Rhea" id="RHEA:24898"/>
        <dbReference type="ChEBI" id="CHEBI:33019"/>
        <dbReference type="ChEBI" id="CHEBI:37565"/>
        <dbReference type="ChEBI" id="CHEBI:58805"/>
        <dbReference type="EC" id="2.7.7.65"/>
    </reaction>
</comment>
<dbReference type="Pfam" id="PF00990">
    <property type="entry name" value="GGDEF"/>
    <property type="match status" value="1"/>
</dbReference>
<dbReference type="InterPro" id="IPR000160">
    <property type="entry name" value="GGDEF_dom"/>
</dbReference>
<accession>A0ABT0DE37</accession>
<dbReference type="Proteomes" id="UP001203284">
    <property type="component" value="Unassembled WGS sequence"/>
</dbReference>
<dbReference type="SMART" id="SM00267">
    <property type="entry name" value="GGDEF"/>
    <property type="match status" value="1"/>
</dbReference>
<evidence type="ECO:0000313" key="7">
    <source>
        <dbReference type="Proteomes" id="UP001203284"/>
    </source>
</evidence>
<dbReference type="PANTHER" id="PTHR45138">
    <property type="entry name" value="REGULATORY COMPONENTS OF SENSORY TRANSDUCTION SYSTEM"/>
    <property type="match status" value="1"/>
</dbReference>
<feature type="domain" description="GGDEF" evidence="5">
    <location>
        <begin position="276"/>
        <end position="420"/>
    </location>
</feature>
<evidence type="ECO:0000259" key="5">
    <source>
        <dbReference type="PROSITE" id="PS50887"/>
    </source>
</evidence>
<sequence length="443" mass="48093">MPDTVPDWFDRVRSPLVILDSAAHSVLALNAEAHHLFGLAGAGDCVPLAVLVGEGPAAAVAAMSVAPPERPVFTACRVLGRTRTLGLGLSTLPGGQYLLTLIDQLTEHEAADQLSAIQNDIREIMEALPVGVEIFDDAGNNLFVNSHGAELFGYGADEALTLEEWWPKAYPDPAYRELAIKAWINGVRDSRATLDHVHMVDWLVTCKDGSQKMIHFRVRSLGGSIILVYWDVSDQRRLLNKLRQLADTDELTGLANRRRFLAEAQTMVKSAREASSSVALLMIDLDFFKTVNDRFGHPVGDLMLREIADKCRRALRGQDLLARFGGEEFVALLPGTGASEALRVAERLRSFIAAAPMLIDGHVLQATVSIGFAVHGPGMGTPPPPESKEGDAVACLMRRADAALYVAKRAGRNRVEQEQAHREADPAEAGAPPPSGKRLPQEE</sequence>
<evidence type="ECO:0000256" key="2">
    <source>
        <dbReference type="ARBA" id="ARBA00034247"/>
    </source>
</evidence>
<dbReference type="InterPro" id="IPR000014">
    <property type="entry name" value="PAS"/>
</dbReference>
<feature type="compositionally biased region" description="Basic and acidic residues" evidence="3">
    <location>
        <begin position="413"/>
        <end position="425"/>
    </location>
</feature>
<dbReference type="PROSITE" id="PS50887">
    <property type="entry name" value="GGDEF"/>
    <property type="match status" value="1"/>
</dbReference>
<dbReference type="InterPro" id="IPR029787">
    <property type="entry name" value="Nucleotide_cyclase"/>
</dbReference>
<evidence type="ECO:0000256" key="1">
    <source>
        <dbReference type="ARBA" id="ARBA00012528"/>
    </source>
</evidence>
<dbReference type="PROSITE" id="PS50112">
    <property type="entry name" value="PAS"/>
    <property type="match status" value="1"/>
</dbReference>
<dbReference type="InterPro" id="IPR043128">
    <property type="entry name" value="Rev_trsase/Diguanyl_cyclase"/>
</dbReference>
<feature type="domain" description="PAS" evidence="4">
    <location>
        <begin position="117"/>
        <end position="160"/>
    </location>
</feature>
<name>A0ABT0DE37_9HYPH</name>
<dbReference type="InterPro" id="IPR035965">
    <property type="entry name" value="PAS-like_dom_sf"/>
</dbReference>
<comment type="caution">
    <text evidence="6">The sequence shown here is derived from an EMBL/GenBank/DDBJ whole genome shotgun (WGS) entry which is preliminary data.</text>
</comment>
<reference evidence="6 7" key="1">
    <citation type="submission" date="2022-04" db="EMBL/GenBank/DDBJ databases">
        <authorList>
            <person name="Grouzdev D.S."/>
            <person name="Pantiukh K.S."/>
            <person name="Krutkina M.S."/>
        </authorList>
    </citation>
    <scope>NUCLEOTIDE SEQUENCE [LARGE SCALE GENOMIC DNA]</scope>
    <source>
        <strain evidence="6 7">6x-1</strain>
    </source>
</reference>
<dbReference type="PANTHER" id="PTHR45138:SF9">
    <property type="entry name" value="DIGUANYLATE CYCLASE DGCM-RELATED"/>
    <property type="match status" value="1"/>
</dbReference>
<keyword evidence="7" id="KW-1185">Reference proteome</keyword>
<evidence type="ECO:0000256" key="3">
    <source>
        <dbReference type="SAM" id="MobiDB-lite"/>
    </source>
</evidence>
<dbReference type="NCBIfam" id="TIGR00254">
    <property type="entry name" value="GGDEF"/>
    <property type="match status" value="1"/>
</dbReference>
<dbReference type="EC" id="2.7.7.65" evidence="1"/>
<gene>
    <name evidence="6" type="ORF">MWN34_15005</name>
</gene>
<dbReference type="SUPFAM" id="SSF55785">
    <property type="entry name" value="PYP-like sensor domain (PAS domain)"/>
    <property type="match status" value="1"/>
</dbReference>
<dbReference type="CDD" id="cd01949">
    <property type="entry name" value="GGDEF"/>
    <property type="match status" value="1"/>
</dbReference>
<dbReference type="Gene3D" id="3.30.70.270">
    <property type="match status" value="1"/>
</dbReference>
<organism evidence="6 7">
    <name type="scientific">Ancylobacter crimeensis</name>
    <dbReference type="NCBI Taxonomy" id="2579147"/>
    <lineage>
        <taxon>Bacteria</taxon>
        <taxon>Pseudomonadati</taxon>
        <taxon>Pseudomonadota</taxon>
        <taxon>Alphaproteobacteria</taxon>
        <taxon>Hyphomicrobiales</taxon>
        <taxon>Xanthobacteraceae</taxon>
        <taxon>Ancylobacter</taxon>
    </lineage>
</organism>
<dbReference type="Gene3D" id="3.30.450.20">
    <property type="entry name" value="PAS domain"/>
    <property type="match status" value="1"/>
</dbReference>
<dbReference type="EMBL" id="JALKCH010000010">
    <property type="protein sequence ID" value="MCK0198221.1"/>
    <property type="molecule type" value="Genomic_DNA"/>
</dbReference>
<feature type="region of interest" description="Disordered" evidence="3">
    <location>
        <begin position="410"/>
        <end position="443"/>
    </location>
</feature>
<dbReference type="InterPro" id="IPR050469">
    <property type="entry name" value="Diguanylate_Cyclase"/>
</dbReference>
<evidence type="ECO:0000313" key="6">
    <source>
        <dbReference type="EMBL" id="MCK0198221.1"/>
    </source>
</evidence>
<evidence type="ECO:0000259" key="4">
    <source>
        <dbReference type="PROSITE" id="PS50112"/>
    </source>
</evidence>
<protein>
    <recommendedName>
        <fullName evidence="1">diguanylate cyclase</fullName>
        <ecNumber evidence="1">2.7.7.65</ecNumber>
    </recommendedName>
</protein>
<proteinExistence type="predicted"/>
<dbReference type="RefSeq" id="WP_247030125.1">
    <property type="nucleotide sequence ID" value="NZ_JALKCH010000010.1"/>
</dbReference>
<dbReference type="Pfam" id="PF13188">
    <property type="entry name" value="PAS_8"/>
    <property type="match status" value="1"/>
</dbReference>
<dbReference type="SUPFAM" id="SSF55073">
    <property type="entry name" value="Nucleotide cyclase"/>
    <property type="match status" value="1"/>
</dbReference>